<dbReference type="Proteomes" id="UP000054408">
    <property type="component" value="Unassembled WGS sequence"/>
</dbReference>
<proteinExistence type="predicted"/>
<reference evidence="1 2" key="1">
    <citation type="submission" date="2010-05" db="EMBL/GenBank/DDBJ databases">
        <title>The Genome Sequence of Thecamonas trahens ATCC 50062.</title>
        <authorList>
            <consortium name="The Broad Institute Genome Sequencing Platform"/>
            <person name="Russ C."/>
            <person name="Cuomo C."/>
            <person name="Shea T."/>
            <person name="Young S.K."/>
            <person name="Zeng Q."/>
            <person name="Koehrsen M."/>
            <person name="Haas B."/>
            <person name="Borodovsky M."/>
            <person name="Guigo R."/>
            <person name="Alvarado L."/>
            <person name="Berlin A."/>
            <person name="Bochicchio J."/>
            <person name="Borenstein D."/>
            <person name="Chapman S."/>
            <person name="Chen Z."/>
            <person name="Freedman E."/>
            <person name="Gellesch M."/>
            <person name="Goldberg J."/>
            <person name="Griggs A."/>
            <person name="Gujja S."/>
            <person name="Heilman E."/>
            <person name="Heiman D."/>
            <person name="Hepburn T."/>
            <person name="Howarth C."/>
            <person name="Jen D."/>
            <person name="Larson L."/>
            <person name="Mehta T."/>
            <person name="Park D."/>
            <person name="Pearson M."/>
            <person name="Roberts A."/>
            <person name="Saif S."/>
            <person name="Shenoy N."/>
            <person name="Sisk P."/>
            <person name="Stolte C."/>
            <person name="Sykes S."/>
            <person name="Thomson T."/>
            <person name="Walk T."/>
            <person name="White J."/>
            <person name="Yandava C."/>
            <person name="Burger G."/>
            <person name="Gray M.W."/>
            <person name="Holland P.W.H."/>
            <person name="King N."/>
            <person name="Lang F.B.F."/>
            <person name="Roger A.J."/>
            <person name="Ruiz-Trillo I."/>
            <person name="Lander E."/>
            <person name="Nusbaum C."/>
        </authorList>
    </citation>
    <scope>NUCLEOTIDE SEQUENCE [LARGE SCALE GENOMIC DNA]</scope>
    <source>
        <strain evidence="1 2">ATCC 50062</strain>
    </source>
</reference>
<evidence type="ECO:0000313" key="2">
    <source>
        <dbReference type="Proteomes" id="UP000054408"/>
    </source>
</evidence>
<accession>A0A0L0DU30</accession>
<organism evidence="1 2">
    <name type="scientific">Thecamonas trahens ATCC 50062</name>
    <dbReference type="NCBI Taxonomy" id="461836"/>
    <lineage>
        <taxon>Eukaryota</taxon>
        <taxon>Apusozoa</taxon>
        <taxon>Apusomonadida</taxon>
        <taxon>Apusomonadidae</taxon>
        <taxon>Thecamonas</taxon>
    </lineage>
</organism>
<name>A0A0L0DU30_THETB</name>
<evidence type="ECO:0000313" key="1">
    <source>
        <dbReference type="EMBL" id="KNC55556.1"/>
    </source>
</evidence>
<dbReference type="RefSeq" id="XP_013761330.1">
    <property type="nucleotide sequence ID" value="XM_013905876.1"/>
</dbReference>
<dbReference type="AlphaFoldDB" id="A0A0L0DU30"/>
<sequence>MGVARAVSAAVLPRGFQGVLIVTIPKAKAVPATGFMARLTNAAKRSVGSAVIDKIQTKLCERLDAEGVVYDVLRAGDNSSLTFHINNAFDLLDAARVVAQVRAR</sequence>
<dbReference type="EMBL" id="GL349439">
    <property type="protein sequence ID" value="KNC55556.1"/>
    <property type="molecule type" value="Genomic_DNA"/>
</dbReference>
<gene>
    <name evidence="1" type="ORF">AMSG_01819</name>
</gene>
<protein>
    <submittedName>
        <fullName evidence="1">Small Rho GTPase RhoA</fullName>
    </submittedName>
</protein>
<dbReference type="GeneID" id="25561547"/>
<keyword evidence="2" id="KW-1185">Reference proteome</keyword>